<comment type="caution">
    <text evidence="14">The sequence shown here is derived from an EMBL/GenBank/DDBJ whole genome shotgun (WGS) entry which is preliminary data.</text>
</comment>
<feature type="compositionally biased region" description="Low complexity" evidence="10">
    <location>
        <begin position="13"/>
        <end position="28"/>
    </location>
</feature>
<dbReference type="Pfam" id="PF24597">
    <property type="entry name" value="TPR_DOP1_M"/>
    <property type="match status" value="1"/>
</dbReference>
<keyword evidence="4" id="KW-0653">Protein transport</keyword>
<organism evidence="14 15">
    <name type="scientific">Stemphylium lycopersici</name>
    <name type="common">Tomato gray leaf spot disease fungus</name>
    <name type="synonym">Thyrospora lycopersici</name>
    <dbReference type="NCBI Taxonomy" id="183478"/>
    <lineage>
        <taxon>Eukaryota</taxon>
        <taxon>Fungi</taxon>
        <taxon>Dikarya</taxon>
        <taxon>Ascomycota</taxon>
        <taxon>Pezizomycotina</taxon>
        <taxon>Dothideomycetes</taxon>
        <taxon>Pleosporomycetidae</taxon>
        <taxon>Pleosporales</taxon>
        <taxon>Pleosporineae</taxon>
        <taxon>Pleosporaceae</taxon>
        <taxon>Stemphylium</taxon>
    </lineage>
</organism>
<feature type="domain" description="DOP1-like C-terminal" evidence="13">
    <location>
        <begin position="1308"/>
        <end position="1783"/>
    </location>
</feature>
<dbReference type="InterPro" id="IPR017972">
    <property type="entry name" value="Cyt_P450_CS"/>
</dbReference>
<feature type="domain" description="DOP1 N-terminal" evidence="11">
    <location>
        <begin position="74"/>
        <end position="313"/>
    </location>
</feature>
<evidence type="ECO:0000313" key="15">
    <source>
        <dbReference type="Proteomes" id="UP000249619"/>
    </source>
</evidence>
<evidence type="ECO:0000256" key="1">
    <source>
        <dbReference type="ARBA" id="ARBA00004395"/>
    </source>
</evidence>
<accession>A0A364NAR4</accession>
<reference evidence="15" key="1">
    <citation type="submission" date="2018-05" db="EMBL/GenBank/DDBJ databases">
        <title>Draft genome sequence of Stemphylium lycopersici strain CIDEFI 213.</title>
        <authorList>
            <person name="Medina R."/>
            <person name="Franco M.E.E."/>
            <person name="Lucentini C.G."/>
            <person name="Saparrat M.C.N."/>
            <person name="Balatti P.A."/>
        </authorList>
    </citation>
    <scope>NUCLEOTIDE SEQUENCE [LARGE SCALE GENOMIC DNA]</scope>
    <source>
        <strain evidence="15">CIDEFI 213</strain>
    </source>
</reference>
<evidence type="ECO:0000313" key="14">
    <source>
        <dbReference type="EMBL" id="RAR14263.1"/>
    </source>
</evidence>
<dbReference type="InterPro" id="IPR056457">
    <property type="entry name" value="DOP1_C"/>
</dbReference>
<evidence type="ECO:0000259" key="13">
    <source>
        <dbReference type="Pfam" id="PF24598"/>
    </source>
</evidence>
<dbReference type="GO" id="GO:0005768">
    <property type="term" value="C:endosome"/>
    <property type="evidence" value="ECO:0007669"/>
    <property type="project" value="TreeGrafter"/>
</dbReference>
<keyword evidence="9" id="KW-0349">Heme</keyword>
<keyword evidence="7" id="KW-0472">Membrane</keyword>
<dbReference type="PROSITE" id="PS00086">
    <property type="entry name" value="CYTOCHROME_P450"/>
    <property type="match status" value="1"/>
</dbReference>
<dbReference type="InterPro" id="IPR056458">
    <property type="entry name" value="TPR_DOP1_M"/>
</dbReference>
<dbReference type="GO" id="GO:0004497">
    <property type="term" value="F:monooxygenase activity"/>
    <property type="evidence" value="ECO:0007669"/>
    <property type="project" value="InterPro"/>
</dbReference>
<evidence type="ECO:0000259" key="12">
    <source>
        <dbReference type="Pfam" id="PF24597"/>
    </source>
</evidence>
<gene>
    <name evidence="14" type="ORF">DDE83_002375</name>
</gene>
<evidence type="ECO:0000256" key="7">
    <source>
        <dbReference type="ARBA" id="ARBA00023136"/>
    </source>
</evidence>
<evidence type="ECO:0000256" key="10">
    <source>
        <dbReference type="SAM" id="MobiDB-lite"/>
    </source>
</evidence>
<dbReference type="GO" id="GO:0006895">
    <property type="term" value="P:Golgi to endosome transport"/>
    <property type="evidence" value="ECO:0007669"/>
    <property type="project" value="InterPro"/>
</dbReference>
<dbReference type="OrthoDB" id="297643at2759"/>
<dbReference type="GO" id="GO:0016705">
    <property type="term" value="F:oxidoreductase activity, acting on paired donors, with incorporation or reduction of molecular oxygen"/>
    <property type="evidence" value="ECO:0007669"/>
    <property type="project" value="InterPro"/>
</dbReference>
<dbReference type="GO" id="GO:0015031">
    <property type="term" value="P:protein transport"/>
    <property type="evidence" value="ECO:0007669"/>
    <property type="project" value="UniProtKB-KW"/>
</dbReference>
<dbReference type="InterPro" id="IPR016024">
    <property type="entry name" value="ARM-type_fold"/>
</dbReference>
<name>A0A364NAR4_STELY</name>
<dbReference type="InterPro" id="IPR040314">
    <property type="entry name" value="DOP1"/>
</dbReference>
<dbReference type="InterPro" id="IPR002401">
    <property type="entry name" value="Cyt_P450_E_grp-I"/>
</dbReference>
<evidence type="ECO:0000256" key="8">
    <source>
        <dbReference type="ARBA" id="ARBA00046326"/>
    </source>
</evidence>
<evidence type="ECO:0000256" key="3">
    <source>
        <dbReference type="ARBA" id="ARBA00022723"/>
    </source>
</evidence>
<dbReference type="STRING" id="183478.A0A364NAR4"/>
<keyword evidence="3 9" id="KW-0479">Metal-binding</keyword>
<evidence type="ECO:0000256" key="2">
    <source>
        <dbReference type="ARBA" id="ARBA00022448"/>
    </source>
</evidence>
<feature type="compositionally biased region" description="Low complexity" evidence="10">
    <location>
        <begin position="218"/>
        <end position="234"/>
    </location>
</feature>
<comment type="subcellular location">
    <subcellularLocation>
        <location evidence="1">Golgi apparatus membrane</location>
        <topology evidence="1">Peripheral membrane protein</topology>
    </subcellularLocation>
</comment>
<keyword evidence="5 9" id="KW-0408">Iron</keyword>
<feature type="region of interest" description="Disordered" evidence="10">
    <location>
        <begin position="208"/>
        <end position="234"/>
    </location>
</feature>
<dbReference type="GO" id="GO:0020037">
    <property type="term" value="F:heme binding"/>
    <property type="evidence" value="ECO:0007669"/>
    <property type="project" value="InterPro"/>
</dbReference>
<evidence type="ECO:0000259" key="11">
    <source>
        <dbReference type="Pfam" id="PF04118"/>
    </source>
</evidence>
<protein>
    <submittedName>
        <fullName evidence="14">Cellular morphogenesis regulator DopA</fullName>
    </submittedName>
</protein>
<dbReference type="Pfam" id="PF00067">
    <property type="entry name" value="p450"/>
    <property type="match status" value="1"/>
</dbReference>
<dbReference type="PANTHER" id="PTHR14042:SF24">
    <property type="entry name" value="PROTEIN DOPEY-1 HOMOLOG"/>
    <property type="match status" value="1"/>
</dbReference>
<dbReference type="InterPro" id="IPR001128">
    <property type="entry name" value="Cyt_P450"/>
</dbReference>
<comment type="cofactor">
    <cofactor evidence="9">
        <name>heme</name>
        <dbReference type="ChEBI" id="CHEBI:30413"/>
    </cofactor>
</comment>
<dbReference type="PANTHER" id="PTHR14042">
    <property type="entry name" value="DOPEY-RELATED"/>
    <property type="match status" value="1"/>
</dbReference>
<keyword evidence="6" id="KW-0333">Golgi apparatus</keyword>
<evidence type="ECO:0000256" key="5">
    <source>
        <dbReference type="ARBA" id="ARBA00023004"/>
    </source>
</evidence>
<evidence type="ECO:0000256" key="4">
    <source>
        <dbReference type="ARBA" id="ARBA00022927"/>
    </source>
</evidence>
<keyword evidence="15" id="KW-1185">Reference proteome</keyword>
<dbReference type="PRINTS" id="PR00385">
    <property type="entry name" value="P450"/>
</dbReference>
<dbReference type="InterPro" id="IPR036396">
    <property type="entry name" value="Cyt_P450_sf"/>
</dbReference>
<dbReference type="SUPFAM" id="SSF48264">
    <property type="entry name" value="Cytochrome P450"/>
    <property type="match status" value="1"/>
</dbReference>
<dbReference type="Proteomes" id="UP000249619">
    <property type="component" value="Unassembled WGS sequence"/>
</dbReference>
<feature type="domain" description="DOP1-like middle TPR" evidence="12">
    <location>
        <begin position="344"/>
        <end position="558"/>
    </location>
</feature>
<dbReference type="SUPFAM" id="SSF48371">
    <property type="entry name" value="ARM repeat"/>
    <property type="match status" value="1"/>
</dbReference>
<evidence type="ECO:0000256" key="9">
    <source>
        <dbReference type="PIRSR" id="PIRSR602401-1"/>
    </source>
</evidence>
<dbReference type="Gene3D" id="1.10.630.10">
    <property type="entry name" value="Cytochrome P450"/>
    <property type="match status" value="1"/>
</dbReference>
<sequence length="2322" mass="257515">MSADPAANLQVFSPPGSGRSSPVPRSSRNALEEPLYKKDKGFRRYAAGVERALALWDTAQQEWADYISFLARLLKKDTLARDLNLYFPGLASVLSFASLSVRPLYLSVFEKHILKLDGAALRPALKAIILSLLPGLEDETSEDFERMVSATEKLRNAVRENSDGANEAKMTSGSSHFWQCFFLATITNASRRQGALAFLVRRLPKFGRPSRRKSTSNASMASEPPSAEAEAATSPEPGLLIRCFESGLSDPQILIQRGFLDLLVTHLPLDSPVLQERVGKGDLERIVAAAAGVVSRRDMSLNRRLWAWFLGPEPTAAEANDGTTSPTLEKHNTTVDPSAHQAAFFSRYGLEALTNSVLNMINRRSMVPSERARPFRICLSLMDRWEVGGLIVPEIFLPALQSVHSYSETASKDQVDEVVRSASAFFDGVDSGLIWGKLIYLITSSLQSSAAPGDEVLPNMKLAKFILARFNLKEEDMLLYHMPLMILATLTSLNDSSNRSRTSAASMEARSLAFEILESLVQTVPDRSFQDGKATDEQLSEAIRMSPADAFRKVQEFYEESQGSLDAADPPFDPPQLGQIVLREVSRTFITALQSESSQTSAETPSKVLATLIFKTQCLKGIEETDLPTVFGHVLQISATSAPSLAFSQLNAITGVLLALQTALPSGPCITSAQLSELVHPLVRYFWQYLSPTLPKYHVETARCLLQLHSIAPASRIVESAISSIIVESMSQASVGEGSSNCGRRFATLWTHVMHELSLQSEKRASITRRPSASALPASVPASDFHAVLTRPLLLLLDALAEEGSEMSTFMQGWLQDLPSLNRVIEVLAVHIQSMSCLALSSNLTPEQSTQKRQQPSKRNDTKECLYYLKHIFNIVKRPSHFAWVTFAEVTFAWPEQSSSRIAIQEWLVRTCLKTLSLRVGDSKTEVEPHIQELHRLSVSIILQIYQSPFAAPLRDLELEVPLIDRVRSADPSLQSLLLAAELAALKLRLTRPQEPTPEPKTPSHPANRSRLSLALNRESEDNEPAPIPPPPQLVECLKFGFSSPTSRLVLDDWIRFLVEVLPMFADTIFQNLLPLVECLCKQINITFEHLKTIFATSQARPMISPESTLISLMNGLEQILAKAHDRLMTQETKVSASKSPEQPQGFFSNVVSGVFSSEANQTRTPTANSRLTVLLCFQDTVRICFSIWSWGGYGQGQEVQDPTSASSFAYTSLRMRNRARRTLEHLFGAEALESLETLAVLWAQATVDDVQGAAIMGLLNVLNGSKPKYTIPAIFNAVYSRTDPGALDANRLSTLTSDLADTELVAFLVEYTKSLEDDAMDEIWQDCTLFLRDVLANPLPHRQVLPSLLEFTAVIGQKVDNTNFGEQRKMRRELADIFSRILTAIFTTRSMGYLQDSNQNTAEKAPATANGSRAQKRATDVVSILTSIVPKLSIILVENDRVTKVVSDISTSVIGPTFRAKAFPENVSRNILDLLQGLTNISQSNKFLKKDIYDAFNDPKFFNTSLPLLKEAWLPILAQWTQSDKERIPELLSRLSAPTTAGIMFGVGATSARQEADRKTQFTLRRVTLLILGSSEDAFTTNIPQILEKIVELLTATPASSPSSITRAEVIVLLRAIILKTSPIHLAPLWPVVNGELTSALSALLPDAANKDHYNNAGIVQTCKLLDELVVLDPDDFQLMEWLFITDTIDAVYKPIDPPTLMSLTDEINEVLTMSSPAPAAPVGAQNGSDMDEPKRTLFLDPLIEALEKEEGAAVLEMTRGELVNRLVRPFLGNLAMNAFEARLIAKMLFSQAQLGLISPWQWSSTTPVLSLVLTTLIYFLSNRYRNRLHHIPGPFLASLSDLYRVVHVWRGSFHKHQIALHERYGPFVRLGPNVVSIGNPDAIKLIYGNTSKAGVLNKSEFYPVQQQIAAGSRLETLFTTTNEAFHRKLRKAVSNAYAMSSLLAFEPGVDGTVAVLLDELDRRYVGEKTDGDVCDLGTWLHYFSFDVLGAVTFSKPIGFLQGAKDVEGIMGNLEKDLAYFAVAGQMPWWDRWIVKNPLKLWLSKKGWGNTTTPVTRFARARVEERSNNGGNITNTVDGDASIDTSHPSRDILSRFQEAGTKDPEFMTPQRVLAVTVANIFAGSDTTAITLRAIFYNLLRHPSTLQKLRKELEDPENEVFNDQGLALWNKVRELPYLSAVIKEGLRCHPATGLSLERIVPSTGLDICGEFFPAGTIVGCNGWVIHRSERVFGAQPELFRPERWIEATEAQRNEMNNCLFSFGAGNRSCIGKNISFLEMYKVVPALLHRFEINLEDPQKEWQVHNIFFVEQTGLLVKLKDRK</sequence>
<dbReference type="PRINTS" id="PR00463">
    <property type="entry name" value="EP450I"/>
</dbReference>
<keyword evidence="2" id="KW-0813">Transport</keyword>
<feature type="region of interest" description="Disordered" evidence="10">
    <location>
        <begin position="1"/>
        <end position="30"/>
    </location>
</feature>
<dbReference type="GO" id="GO:0005506">
    <property type="term" value="F:iron ion binding"/>
    <property type="evidence" value="ECO:0007669"/>
    <property type="project" value="InterPro"/>
</dbReference>
<dbReference type="InterPro" id="IPR007249">
    <property type="entry name" value="DOP1_N"/>
</dbReference>
<dbReference type="GO" id="GO:0005802">
    <property type="term" value="C:trans-Golgi network"/>
    <property type="evidence" value="ECO:0007669"/>
    <property type="project" value="TreeGrafter"/>
</dbReference>
<dbReference type="EMBL" id="QGDH01000024">
    <property type="protein sequence ID" value="RAR14263.1"/>
    <property type="molecule type" value="Genomic_DNA"/>
</dbReference>
<feature type="binding site" description="axial binding residue" evidence="9">
    <location>
        <position position="2269"/>
    </location>
    <ligand>
        <name>heme</name>
        <dbReference type="ChEBI" id="CHEBI:30413"/>
    </ligand>
    <ligandPart>
        <name>Fe</name>
        <dbReference type="ChEBI" id="CHEBI:18248"/>
    </ligandPart>
</feature>
<evidence type="ECO:0000256" key="6">
    <source>
        <dbReference type="ARBA" id="ARBA00023034"/>
    </source>
</evidence>
<dbReference type="Pfam" id="PF24598">
    <property type="entry name" value="DOP1_C"/>
    <property type="match status" value="1"/>
</dbReference>
<comment type="similarity">
    <text evidence="8">Belongs to the DOP1 family.</text>
</comment>
<dbReference type="GO" id="GO:0005829">
    <property type="term" value="C:cytosol"/>
    <property type="evidence" value="ECO:0007669"/>
    <property type="project" value="GOC"/>
</dbReference>
<dbReference type="GO" id="GO:0000139">
    <property type="term" value="C:Golgi membrane"/>
    <property type="evidence" value="ECO:0007669"/>
    <property type="project" value="UniProtKB-SubCell"/>
</dbReference>
<proteinExistence type="inferred from homology"/>
<dbReference type="FunFam" id="1.10.630.10:FF:000050">
    <property type="entry name" value="Cytochrome P450 monooxygenase"/>
    <property type="match status" value="1"/>
</dbReference>
<dbReference type="CDD" id="cd11060">
    <property type="entry name" value="CYP57A1-like"/>
    <property type="match status" value="1"/>
</dbReference>
<dbReference type="Pfam" id="PF04118">
    <property type="entry name" value="Dopey_N"/>
    <property type="match status" value="1"/>
</dbReference>